<gene>
    <name evidence="5" type="ORF">JQX08_08070</name>
</gene>
<keyword evidence="6" id="KW-1185">Reference proteome</keyword>
<dbReference type="SMART" id="SM00342">
    <property type="entry name" value="HTH_ARAC"/>
    <property type="match status" value="1"/>
</dbReference>
<evidence type="ECO:0000313" key="5">
    <source>
        <dbReference type="EMBL" id="MBM7060664.1"/>
    </source>
</evidence>
<keyword evidence="3" id="KW-0804">Transcription</keyword>
<dbReference type="PROSITE" id="PS01124">
    <property type="entry name" value="HTH_ARAC_FAMILY_2"/>
    <property type="match status" value="1"/>
</dbReference>
<organism evidence="5 6">
    <name type="scientific">Zestomonas insulae</name>
    <dbReference type="NCBI Taxonomy" id="2809017"/>
    <lineage>
        <taxon>Bacteria</taxon>
        <taxon>Pseudomonadati</taxon>
        <taxon>Pseudomonadota</taxon>
        <taxon>Gammaproteobacteria</taxon>
        <taxon>Pseudomonadales</taxon>
        <taxon>Pseudomonadaceae</taxon>
        <taxon>Zestomonas</taxon>
    </lineage>
</organism>
<dbReference type="PANTHER" id="PTHR47894">
    <property type="entry name" value="HTH-TYPE TRANSCRIPTIONAL REGULATOR GADX"/>
    <property type="match status" value="1"/>
</dbReference>
<evidence type="ECO:0000313" key="6">
    <source>
        <dbReference type="Proteomes" id="UP000717995"/>
    </source>
</evidence>
<dbReference type="Proteomes" id="UP000717995">
    <property type="component" value="Unassembled WGS sequence"/>
</dbReference>
<dbReference type="InterPro" id="IPR020449">
    <property type="entry name" value="Tscrpt_reg_AraC-type_HTH"/>
</dbReference>
<sequence length="346" mass="39044">MDTERGNEHFSVAVHFLRLLTSYLEQHGCAAQELLSQAGISHDSLCDPNGRIPFVSFDHLCKLAADELNDPFLGLKLGLSVRPGHLGSYGFALMACSTGHELMQQAARYSVLAIDAGHHVVEIRGAECLRHWRSSLPHTLPLGRIQDELNLATWVTLARWFYNRQDLRPNWVAFQHSRPDDTSPYDRLFRCPITFDAAETTVAFDANYLLMDLPLADDKLRRIMNDVCEQLLKQMGDALEPSWLAIARRTVLDSFSKGEPSLLKAAKSAGLTEAEFKEHLAHRGLSFRRFVDELRSSLAVGYARDPSLGLVDIAYLLGFSEQSAFQRAFKRWTKMTPGQYRRNHSS</sequence>
<dbReference type="InterPro" id="IPR009057">
    <property type="entry name" value="Homeodomain-like_sf"/>
</dbReference>
<evidence type="ECO:0000256" key="3">
    <source>
        <dbReference type="ARBA" id="ARBA00023163"/>
    </source>
</evidence>
<keyword evidence="1" id="KW-0805">Transcription regulation</keyword>
<name>A0ABS2IC25_9GAMM</name>
<evidence type="ECO:0000259" key="4">
    <source>
        <dbReference type="PROSITE" id="PS01124"/>
    </source>
</evidence>
<proteinExistence type="predicted"/>
<dbReference type="SUPFAM" id="SSF46689">
    <property type="entry name" value="Homeodomain-like"/>
    <property type="match status" value="1"/>
</dbReference>
<accession>A0ABS2IC25</accession>
<reference evidence="5 6" key="1">
    <citation type="submission" date="2021-02" db="EMBL/GenBank/DDBJ databases">
        <authorList>
            <person name="Lee D.-H."/>
        </authorList>
    </citation>
    <scope>NUCLEOTIDE SEQUENCE [LARGE SCALE GENOMIC DNA]</scope>
    <source>
        <strain evidence="5 6">UL073</strain>
    </source>
</reference>
<dbReference type="Gene3D" id="1.10.10.60">
    <property type="entry name" value="Homeodomain-like"/>
    <property type="match status" value="1"/>
</dbReference>
<evidence type="ECO:0000256" key="1">
    <source>
        <dbReference type="ARBA" id="ARBA00023015"/>
    </source>
</evidence>
<protein>
    <submittedName>
        <fullName evidence="5">AraC family transcriptional regulator</fullName>
    </submittedName>
</protein>
<dbReference type="EMBL" id="JAFEUP010000002">
    <property type="protein sequence ID" value="MBM7060664.1"/>
    <property type="molecule type" value="Genomic_DNA"/>
</dbReference>
<evidence type="ECO:0000256" key="2">
    <source>
        <dbReference type="ARBA" id="ARBA00023125"/>
    </source>
</evidence>
<keyword evidence="2" id="KW-0238">DNA-binding</keyword>
<feature type="domain" description="HTH araC/xylS-type" evidence="4">
    <location>
        <begin position="245"/>
        <end position="343"/>
    </location>
</feature>
<dbReference type="InterPro" id="IPR018060">
    <property type="entry name" value="HTH_AraC"/>
</dbReference>
<dbReference type="PRINTS" id="PR00032">
    <property type="entry name" value="HTHARAC"/>
</dbReference>
<comment type="caution">
    <text evidence="5">The sequence shown here is derived from an EMBL/GenBank/DDBJ whole genome shotgun (WGS) entry which is preliminary data.</text>
</comment>
<dbReference type="InterPro" id="IPR032687">
    <property type="entry name" value="AraC-type_N"/>
</dbReference>
<dbReference type="Pfam" id="PF12625">
    <property type="entry name" value="Arabinose_bd"/>
    <property type="match status" value="1"/>
</dbReference>
<dbReference type="Pfam" id="PF12833">
    <property type="entry name" value="HTH_18"/>
    <property type="match status" value="1"/>
</dbReference>
<dbReference type="PANTHER" id="PTHR47894:SF1">
    <property type="entry name" value="HTH-TYPE TRANSCRIPTIONAL REGULATOR VQSM"/>
    <property type="match status" value="1"/>
</dbReference>
<dbReference type="RefSeq" id="WP_204915776.1">
    <property type="nucleotide sequence ID" value="NZ_JAFEUP010000002.1"/>
</dbReference>